<feature type="domain" description="Fibronectin type-III" evidence="3">
    <location>
        <begin position="414"/>
        <end position="512"/>
    </location>
</feature>
<dbReference type="Gene3D" id="2.60.40.10">
    <property type="entry name" value="Immunoglobulins"/>
    <property type="match status" value="1"/>
</dbReference>
<name>A0A4V5NY41_9SPHI</name>
<dbReference type="InterPro" id="IPR052177">
    <property type="entry name" value="Divisome_Glycosyl_Hydrolase"/>
</dbReference>
<dbReference type="InterPro" id="IPR036116">
    <property type="entry name" value="FN3_sf"/>
</dbReference>
<dbReference type="InterPro" id="IPR013783">
    <property type="entry name" value="Ig-like_fold"/>
</dbReference>
<dbReference type="PROSITE" id="PS50853">
    <property type="entry name" value="FN3"/>
    <property type="match status" value="1"/>
</dbReference>
<evidence type="ECO:0000259" key="3">
    <source>
        <dbReference type="PROSITE" id="PS50853"/>
    </source>
</evidence>
<dbReference type="Proteomes" id="UP000310477">
    <property type="component" value="Unassembled WGS sequence"/>
</dbReference>
<dbReference type="SUPFAM" id="SSF51445">
    <property type="entry name" value="(Trans)glycosidases"/>
    <property type="match status" value="1"/>
</dbReference>
<dbReference type="AlphaFoldDB" id="A0A4V5NY41"/>
<dbReference type="GO" id="GO:0016787">
    <property type="term" value="F:hydrolase activity"/>
    <property type="evidence" value="ECO:0007669"/>
    <property type="project" value="UniProtKB-KW"/>
</dbReference>
<dbReference type="PANTHER" id="PTHR43405:SF1">
    <property type="entry name" value="GLYCOSYL HYDROLASE DIGH"/>
    <property type="match status" value="1"/>
</dbReference>
<comment type="caution">
    <text evidence="4">The sequence shown here is derived from an EMBL/GenBank/DDBJ whole genome shotgun (WGS) entry which is preliminary data.</text>
</comment>
<sequence length="512" mass="58801">MNKGYISTILLFLIISLNAFAQNSTKIAPKREFRGVWVATVTNIDWPSRQGLSVDQQKQELIGILEQHKKSGMNAILLQIRPTADALYAKSREPWSHWLMGKQGLAPAAGYDPLDFAIKESHLRGMELHAWFNPYRATMSAKQVTSENHITKSKPELFYRYGGQILFDPGLPEVRAYITQVILDVVKEYDIDGVHFDDYFYPYRIAGQTIKDEATFNKYGGEFKNIADWRRNNVDVLIKMVNDSVHHYKKHIKFGVSPFGIWRNFREDTLGSKTNGLSNYGELYADSRKWIKEGWIDYINPQIYFTFNRSAAPFGVLLDWWSNNTFGRHLYIGQAAYLVNKTTKVDLTWLKGDEIPKQIRYIRANNRVQGSVFFSSKSLSTNAKSVADSLRKDLYKYPALPPQMPWLDDVMPNEPQNLKAEAKSDGIHINWTKPLPAEDGETASGYLIYRFEEGEKVDILNPKNIIHISFVDYPFYLDTNFEKGKRYNYLVTALDRLKNESEASGPIGVQAK</sequence>
<organism evidence="4 5">
    <name type="scientific">Pedobacter cryotolerans</name>
    <dbReference type="NCBI Taxonomy" id="2571270"/>
    <lineage>
        <taxon>Bacteria</taxon>
        <taxon>Pseudomonadati</taxon>
        <taxon>Bacteroidota</taxon>
        <taxon>Sphingobacteriia</taxon>
        <taxon>Sphingobacteriales</taxon>
        <taxon>Sphingobacteriaceae</taxon>
        <taxon>Pedobacter</taxon>
    </lineage>
</organism>
<keyword evidence="4" id="KW-0378">Hydrolase</keyword>
<evidence type="ECO:0000313" key="5">
    <source>
        <dbReference type="Proteomes" id="UP000310477"/>
    </source>
</evidence>
<feature type="signal peptide" evidence="2">
    <location>
        <begin position="1"/>
        <end position="21"/>
    </location>
</feature>
<dbReference type="SUPFAM" id="SSF49265">
    <property type="entry name" value="Fibronectin type III"/>
    <property type="match status" value="1"/>
</dbReference>
<reference evidence="4 5" key="1">
    <citation type="submission" date="2019-04" db="EMBL/GenBank/DDBJ databases">
        <title>Pedobacter sp. AR-2-6 sp. nov., isolated from Arctic soil.</title>
        <authorList>
            <person name="Dahal R.H."/>
            <person name="Kim D.-U."/>
        </authorList>
    </citation>
    <scope>NUCLEOTIDE SEQUENCE [LARGE SCALE GENOMIC DNA]</scope>
    <source>
        <strain evidence="4 5">AR-2-6</strain>
    </source>
</reference>
<dbReference type="EMBL" id="SWBO01000003">
    <property type="protein sequence ID" value="TKC02027.1"/>
    <property type="molecule type" value="Genomic_DNA"/>
</dbReference>
<gene>
    <name evidence="4" type="ORF">FA045_07220</name>
</gene>
<dbReference type="InterPro" id="IPR017853">
    <property type="entry name" value="GH"/>
</dbReference>
<keyword evidence="1 2" id="KW-0732">Signal</keyword>
<protein>
    <submittedName>
        <fullName evidence="4">Glycoside hydrolase</fullName>
    </submittedName>
</protein>
<dbReference type="RefSeq" id="WP_136875969.1">
    <property type="nucleotide sequence ID" value="NZ_SWBO01000003.1"/>
</dbReference>
<accession>A0A4V5NY41</accession>
<feature type="chain" id="PRO_5020788700" evidence="2">
    <location>
        <begin position="22"/>
        <end position="512"/>
    </location>
</feature>
<evidence type="ECO:0000256" key="2">
    <source>
        <dbReference type="SAM" id="SignalP"/>
    </source>
</evidence>
<dbReference type="OrthoDB" id="9773203at2"/>
<evidence type="ECO:0000256" key="1">
    <source>
        <dbReference type="ARBA" id="ARBA00022729"/>
    </source>
</evidence>
<proteinExistence type="predicted"/>
<dbReference type="PANTHER" id="PTHR43405">
    <property type="entry name" value="GLYCOSYL HYDROLASE DIGH"/>
    <property type="match status" value="1"/>
</dbReference>
<evidence type="ECO:0000313" key="4">
    <source>
        <dbReference type="EMBL" id="TKC02027.1"/>
    </source>
</evidence>
<dbReference type="Pfam" id="PF02638">
    <property type="entry name" value="GHL10"/>
    <property type="match status" value="1"/>
</dbReference>
<dbReference type="InterPro" id="IPR003790">
    <property type="entry name" value="GHL10"/>
</dbReference>
<keyword evidence="5" id="KW-1185">Reference proteome</keyword>
<dbReference type="Gene3D" id="3.20.20.80">
    <property type="entry name" value="Glycosidases"/>
    <property type="match status" value="1"/>
</dbReference>
<dbReference type="InterPro" id="IPR003961">
    <property type="entry name" value="FN3_dom"/>
</dbReference>